<dbReference type="PANTHER" id="PTHR24379">
    <property type="entry name" value="KRAB AND ZINC FINGER DOMAIN-CONTAINING"/>
    <property type="match status" value="1"/>
</dbReference>
<comment type="caution">
    <text evidence="7">The sequence shown here is derived from an EMBL/GenBank/DDBJ whole genome shotgun (WGS) entry which is preliminary data.</text>
</comment>
<dbReference type="AlphaFoldDB" id="A0A8K0FVQ4"/>
<dbReference type="Proteomes" id="UP000801492">
    <property type="component" value="Unassembled WGS sequence"/>
</dbReference>
<name>A0A8K0FVQ4_IGNLU</name>
<protein>
    <recommendedName>
        <fullName evidence="6">C2H2-type domain-containing protein</fullName>
    </recommendedName>
</protein>
<keyword evidence="2" id="KW-0677">Repeat</keyword>
<evidence type="ECO:0000259" key="6">
    <source>
        <dbReference type="PROSITE" id="PS50157"/>
    </source>
</evidence>
<dbReference type="EMBL" id="VTPC01091253">
    <property type="protein sequence ID" value="KAF2878955.1"/>
    <property type="molecule type" value="Genomic_DNA"/>
</dbReference>
<evidence type="ECO:0000256" key="3">
    <source>
        <dbReference type="ARBA" id="ARBA00022771"/>
    </source>
</evidence>
<organism evidence="7 8">
    <name type="scientific">Ignelater luminosus</name>
    <name type="common">Cucubano</name>
    <name type="synonym">Pyrophorus luminosus</name>
    <dbReference type="NCBI Taxonomy" id="2038154"/>
    <lineage>
        <taxon>Eukaryota</taxon>
        <taxon>Metazoa</taxon>
        <taxon>Ecdysozoa</taxon>
        <taxon>Arthropoda</taxon>
        <taxon>Hexapoda</taxon>
        <taxon>Insecta</taxon>
        <taxon>Pterygota</taxon>
        <taxon>Neoptera</taxon>
        <taxon>Endopterygota</taxon>
        <taxon>Coleoptera</taxon>
        <taxon>Polyphaga</taxon>
        <taxon>Elateriformia</taxon>
        <taxon>Elateroidea</taxon>
        <taxon>Elateridae</taxon>
        <taxon>Agrypninae</taxon>
        <taxon>Pyrophorini</taxon>
        <taxon>Ignelater</taxon>
    </lineage>
</organism>
<evidence type="ECO:0000313" key="7">
    <source>
        <dbReference type="EMBL" id="KAF2878955.1"/>
    </source>
</evidence>
<keyword evidence="8" id="KW-1185">Reference proteome</keyword>
<feature type="domain" description="C2H2-type" evidence="6">
    <location>
        <begin position="293"/>
        <end position="321"/>
    </location>
</feature>
<dbReference type="PROSITE" id="PS50157">
    <property type="entry name" value="ZINC_FINGER_C2H2_2"/>
    <property type="match status" value="2"/>
</dbReference>
<evidence type="ECO:0000256" key="4">
    <source>
        <dbReference type="ARBA" id="ARBA00022833"/>
    </source>
</evidence>
<feature type="domain" description="C2H2-type" evidence="6">
    <location>
        <begin position="350"/>
        <end position="378"/>
    </location>
</feature>
<keyword evidence="3 5" id="KW-0863">Zinc-finger</keyword>
<gene>
    <name evidence="7" type="ORF">ILUMI_27228</name>
</gene>
<sequence>MLRGKNSKLKQLEQYHKKKVRKPLPSDNLVQPNQIFLSPKNIKNEIIISDTEEDNERTCIKEFICNLCYDKFDNKNDYFTHMNFHKEIYKSQTEWCQGCSRFYSDKKQLQTHSPCKDNRPPILKGNDKFKNQKGDGYLRNLQNEEMSFLCIYCEIKYNDVNAIKKHLVFKHSDIEPNYHCLWCNQLCSTLKIHMHKCMICSKYFYDEDRFLIHVEMYHNQNTIPEEKELNFACFYCHKRFGLIADIDIHSAVEHAERQLRYICLICNVILDLFQEHTIHANNEFNQHQNFAIYQCSYCLKSFESYNVITQHFNSSHCFTKEPIYNCLEDSKKLDVIEKKFDLIRLSKLTYACLYCVELFCSYSDIKKHIRQKHQELEKIPYYRCIKCRKNYVSNNKHLHNLDIKNNVDESINAPQSSDDKSDNQINCESIQDRATGDSRCRGSLTKFKIVSVS</sequence>
<dbReference type="PROSITE" id="PS00028">
    <property type="entry name" value="ZINC_FINGER_C2H2_1"/>
    <property type="match status" value="6"/>
</dbReference>
<evidence type="ECO:0000313" key="8">
    <source>
        <dbReference type="Proteomes" id="UP000801492"/>
    </source>
</evidence>
<dbReference type="SMART" id="SM00355">
    <property type="entry name" value="ZnF_C2H2"/>
    <property type="match status" value="6"/>
</dbReference>
<reference evidence="7" key="1">
    <citation type="submission" date="2019-08" db="EMBL/GenBank/DDBJ databases">
        <title>The genome of the North American firefly Photinus pyralis.</title>
        <authorList>
            <consortium name="Photinus pyralis genome working group"/>
            <person name="Fallon T.R."/>
            <person name="Sander Lower S.E."/>
            <person name="Weng J.-K."/>
        </authorList>
    </citation>
    <scope>NUCLEOTIDE SEQUENCE</scope>
    <source>
        <strain evidence="7">TRF0915ILg1</strain>
        <tissue evidence="7">Whole body</tissue>
    </source>
</reference>
<evidence type="ECO:0000256" key="5">
    <source>
        <dbReference type="PROSITE-ProRule" id="PRU00042"/>
    </source>
</evidence>
<evidence type="ECO:0000256" key="2">
    <source>
        <dbReference type="ARBA" id="ARBA00022737"/>
    </source>
</evidence>
<dbReference type="PANTHER" id="PTHR24379:SF121">
    <property type="entry name" value="C2H2-TYPE DOMAIN-CONTAINING PROTEIN"/>
    <property type="match status" value="1"/>
</dbReference>
<keyword evidence="1" id="KW-0479">Metal-binding</keyword>
<dbReference type="OrthoDB" id="10261408at2759"/>
<accession>A0A8K0FVQ4</accession>
<dbReference type="GO" id="GO:0008270">
    <property type="term" value="F:zinc ion binding"/>
    <property type="evidence" value="ECO:0007669"/>
    <property type="project" value="UniProtKB-KW"/>
</dbReference>
<dbReference type="InterPro" id="IPR013087">
    <property type="entry name" value="Znf_C2H2_type"/>
</dbReference>
<keyword evidence="4" id="KW-0862">Zinc</keyword>
<evidence type="ECO:0000256" key="1">
    <source>
        <dbReference type="ARBA" id="ARBA00022723"/>
    </source>
</evidence>
<proteinExistence type="predicted"/>